<keyword evidence="1" id="KW-1133">Transmembrane helix</keyword>
<feature type="transmembrane region" description="Helical" evidence="1">
    <location>
        <begin position="52"/>
        <end position="75"/>
    </location>
</feature>
<accession>A0A483KDB8</accession>
<feature type="transmembrane region" description="Helical" evidence="1">
    <location>
        <begin position="114"/>
        <end position="134"/>
    </location>
</feature>
<gene>
    <name evidence="2" type="ORF">ETE84_15550</name>
</gene>
<comment type="caution">
    <text evidence="2">The sequence shown here is derived from an EMBL/GenBank/DDBJ whole genome shotgun (WGS) entry which is preliminary data.</text>
</comment>
<evidence type="ECO:0000313" key="2">
    <source>
        <dbReference type="EMBL" id="TCX60757.1"/>
    </source>
</evidence>
<sequence>MGNINLHSFFKKETLIVALATALCYTGAYIYERGFSVYFGIPTELISVTPGSIITTVSLFLAFIMALYMMSTIPIVISHSKKIKNKYIITTLSFAPVWILFNLIFFLTSGFKTQTFTIVTIAYLFLCVSLTINLSQNPPPNKHSPDENKKGIQTYIDNAMSFTFFFSLIFFAITSGMGTFIARTTDNFNVFTYKNEEYKLIRNYGDNIIAIKIKDANKTKGVYILTPEELSGIRMSQSKKYEQSE</sequence>
<evidence type="ECO:0000256" key="1">
    <source>
        <dbReference type="SAM" id="Phobius"/>
    </source>
</evidence>
<dbReference type="EMBL" id="SDCO01000008">
    <property type="protein sequence ID" value="TCX60757.1"/>
    <property type="molecule type" value="Genomic_DNA"/>
</dbReference>
<protein>
    <submittedName>
        <fullName evidence="2">Uncharacterized protein</fullName>
    </submittedName>
</protein>
<dbReference type="AlphaFoldDB" id="A0A483KDB8"/>
<keyword evidence="1" id="KW-0812">Transmembrane</keyword>
<organism evidence="2">
    <name type="scientific">Klebsiella quasipneumoniae</name>
    <dbReference type="NCBI Taxonomy" id="1463165"/>
    <lineage>
        <taxon>Bacteria</taxon>
        <taxon>Pseudomonadati</taxon>
        <taxon>Pseudomonadota</taxon>
        <taxon>Gammaproteobacteria</taxon>
        <taxon>Enterobacterales</taxon>
        <taxon>Enterobacteriaceae</taxon>
        <taxon>Klebsiella/Raoultella group</taxon>
        <taxon>Klebsiella</taxon>
        <taxon>Klebsiella pneumoniae complex</taxon>
    </lineage>
</organism>
<proteinExistence type="predicted"/>
<name>A0A483KDB8_9ENTR</name>
<feature type="transmembrane region" description="Helical" evidence="1">
    <location>
        <begin position="87"/>
        <end position="108"/>
    </location>
</feature>
<feature type="transmembrane region" description="Helical" evidence="1">
    <location>
        <begin position="155"/>
        <end position="182"/>
    </location>
</feature>
<reference evidence="2" key="1">
    <citation type="submission" date="2019-01" db="EMBL/GenBank/DDBJ databases">
        <authorList>
            <person name="Lista F."/>
            <person name="Anselmo A."/>
        </authorList>
    </citation>
    <scope>NUCLEOTIDE SEQUENCE</scope>
    <source>
        <strain evidence="2">8S</strain>
    </source>
</reference>
<keyword evidence="1" id="KW-0472">Membrane</keyword>